<dbReference type="AlphaFoldDB" id="A0AAP0FU69"/>
<dbReference type="PANTHER" id="PTHR23315:SF256">
    <property type="entry name" value="ARM REPEAT SUPERFAMILY PROTEIN"/>
    <property type="match status" value="1"/>
</dbReference>
<feature type="repeat" description="ARM" evidence="2">
    <location>
        <begin position="117"/>
        <end position="158"/>
    </location>
</feature>
<gene>
    <name evidence="5" type="primary">PUB45</name>
    <name evidence="5" type="ORF">KSP39_PZI023951</name>
</gene>
<feature type="compositionally biased region" description="Polar residues" evidence="3">
    <location>
        <begin position="1"/>
        <end position="11"/>
    </location>
</feature>
<evidence type="ECO:0000256" key="3">
    <source>
        <dbReference type="SAM" id="MobiDB-lite"/>
    </source>
</evidence>
<evidence type="ECO:0000313" key="5">
    <source>
        <dbReference type="EMBL" id="KAK8914569.1"/>
    </source>
</evidence>
<evidence type="ECO:0000256" key="2">
    <source>
        <dbReference type="PROSITE-ProRule" id="PRU00259"/>
    </source>
</evidence>
<dbReference type="PANTHER" id="PTHR23315">
    <property type="entry name" value="U BOX DOMAIN-CONTAINING"/>
    <property type="match status" value="1"/>
</dbReference>
<keyword evidence="1" id="KW-0833">Ubl conjugation pathway</keyword>
<feature type="region of interest" description="Disordered" evidence="3">
    <location>
        <begin position="1"/>
        <end position="32"/>
    </location>
</feature>
<dbReference type="PROSITE" id="PS50176">
    <property type="entry name" value="ARM_REPEAT"/>
    <property type="match status" value="2"/>
</dbReference>
<dbReference type="Gene3D" id="1.25.10.10">
    <property type="entry name" value="Leucine-rich Repeat Variant"/>
    <property type="match status" value="1"/>
</dbReference>
<organism evidence="5 6">
    <name type="scientific">Platanthera zijinensis</name>
    <dbReference type="NCBI Taxonomy" id="2320716"/>
    <lineage>
        <taxon>Eukaryota</taxon>
        <taxon>Viridiplantae</taxon>
        <taxon>Streptophyta</taxon>
        <taxon>Embryophyta</taxon>
        <taxon>Tracheophyta</taxon>
        <taxon>Spermatophyta</taxon>
        <taxon>Magnoliopsida</taxon>
        <taxon>Liliopsida</taxon>
        <taxon>Asparagales</taxon>
        <taxon>Orchidaceae</taxon>
        <taxon>Orchidoideae</taxon>
        <taxon>Orchideae</taxon>
        <taxon>Orchidinae</taxon>
        <taxon>Platanthera</taxon>
    </lineage>
</organism>
<dbReference type="InterPro" id="IPR058678">
    <property type="entry name" value="ARM_PUB"/>
</dbReference>
<evidence type="ECO:0000313" key="6">
    <source>
        <dbReference type="Proteomes" id="UP001418222"/>
    </source>
</evidence>
<reference evidence="5 6" key="1">
    <citation type="journal article" date="2022" name="Nat. Plants">
        <title>Genomes of leafy and leafless Platanthera orchids illuminate the evolution of mycoheterotrophy.</title>
        <authorList>
            <person name="Li M.H."/>
            <person name="Liu K.W."/>
            <person name="Li Z."/>
            <person name="Lu H.C."/>
            <person name="Ye Q.L."/>
            <person name="Zhang D."/>
            <person name="Wang J.Y."/>
            <person name="Li Y.F."/>
            <person name="Zhong Z.M."/>
            <person name="Liu X."/>
            <person name="Yu X."/>
            <person name="Liu D.K."/>
            <person name="Tu X.D."/>
            <person name="Liu B."/>
            <person name="Hao Y."/>
            <person name="Liao X.Y."/>
            <person name="Jiang Y.T."/>
            <person name="Sun W.H."/>
            <person name="Chen J."/>
            <person name="Chen Y.Q."/>
            <person name="Ai Y."/>
            <person name="Zhai J.W."/>
            <person name="Wu S.S."/>
            <person name="Zhou Z."/>
            <person name="Hsiao Y.Y."/>
            <person name="Wu W.L."/>
            <person name="Chen Y.Y."/>
            <person name="Lin Y.F."/>
            <person name="Hsu J.L."/>
            <person name="Li C.Y."/>
            <person name="Wang Z.W."/>
            <person name="Zhao X."/>
            <person name="Zhong W.Y."/>
            <person name="Ma X.K."/>
            <person name="Ma L."/>
            <person name="Huang J."/>
            <person name="Chen G.Z."/>
            <person name="Huang M.Z."/>
            <person name="Huang L."/>
            <person name="Peng D.H."/>
            <person name="Luo Y.B."/>
            <person name="Zou S.Q."/>
            <person name="Chen S.P."/>
            <person name="Lan S."/>
            <person name="Tsai W.C."/>
            <person name="Van de Peer Y."/>
            <person name="Liu Z.J."/>
        </authorList>
    </citation>
    <scope>NUCLEOTIDE SEQUENCE [LARGE SCALE GENOMIC DNA]</scope>
    <source>
        <strain evidence="5">Lor287</strain>
    </source>
</reference>
<sequence length="383" mass="41539">MCQNPHRSLGTNPDEPPSPRSPEEEAREAKMQAQVEEVAWTLANGDASARIQAARNVRKIVRRSPKARSAFAVSAVIQPLVAMLPSANHRSMESALLALLNIAVRNERNKEKIASSGAIPPLLDILRSDSNLRELATSALLSLSASKSNRPIIAASGAIPPLVKIIVSGNMHGKVDAITTLYNLSSCVESYGDLSSSAEGAKPLLALLKDNKKHSKFADKTTALLKILCKSDEGRRAILDFECGILTLVETVEEGSLLGAENAVGILLSLCRSSQEKCRELVLNEGPIPGLLLLTVEGTKKAGDSARELLEILRKDSRPKRIESEDLETIVHDIAAKVDGPDQAEETAKNMLRDVVRRNMEDNISRLQVSEQQYAAHKCRLGQ</sequence>
<dbReference type="InterPro" id="IPR011989">
    <property type="entry name" value="ARM-like"/>
</dbReference>
<comment type="caution">
    <text evidence="5">The sequence shown here is derived from an EMBL/GenBank/DDBJ whole genome shotgun (WGS) entry which is preliminary data.</text>
</comment>
<name>A0AAP0FU69_9ASPA</name>
<dbReference type="EMBL" id="JBBWWQ010000021">
    <property type="protein sequence ID" value="KAK8914569.1"/>
    <property type="molecule type" value="Genomic_DNA"/>
</dbReference>
<evidence type="ECO:0000259" key="4">
    <source>
        <dbReference type="Pfam" id="PF25598"/>
    </source>
</evidence>
<feature type="compositionally biased region" description="Basic and acidic residues" evidence="3">
    <location>
        <begin position="21"/>
        <end position="30"/>
    </location>
</feature>
<dbReference type="Proteomes" id="UP001418222">
    <property type="component" value="Unassembled WGS sequence"/>
</dbReference>
<feature type="domain" description="U-box" evidence="4">
    <location>
        <begin position="218"/>
        <end position="321"/>
    </location>
</feature>
<dbReference type="InterPro" id="IPR016024">
    <property type="entry name" value="ARM-type_fold"/>
</dbReference>
<dbReference type="SUPFAM" id="SSF48371">
    <property type="entry name" value="ARM repeat"/>
    <property type="match status" value="1"/>
</dbReference>
<feature type="repeat" description="ARM" evidence="2">
    <location>
        <begin position="75"/>
        <end position="117"/>
    </location>
</feature>
<protein>
    <submittedName>
        <fullName evidence="5">U-box domain-containing protein 45</fullName>
    </submittedName>
</protein>
<dbReference type="SMART" id="SM00185">
    <property type="entry name" value="ARM"/>
    <property type="match status" value="3"/>
</dbReference>
<dbReference type="Pfam" id="PF00514">
    <property type="entry name" value="Arm"/>
    <property type="match status" value="1"/>
</dbReference>
<evidence type="ECO:0000256" key="1">
    <source>
        <dbReference type="ARBA" id="ARBA00022786"/>
    </source>
</evidence>
<accession>A0AAP0FU69</accession>
<proteinExistence type="predicted"/>
<dbReference type="Pfam" id="PF25598">
    <property type="entry name" value="ARM_PUB"/>
    <property type="match status" value="1"/>
</dbReference>
<dbReference type="InterPro" id="IPR000225">
    <property type="entry name" value="Armadillo"/>
</dbReference>
<keyword evidence="6" id="KW-1185">Reference proteome</keyword>